<evidence type="ECO:0000256" key="1">
    <source>
        <dbReference type="ARBA" id="ARBA00001946"/>
    </source>
</evidence>
<feature type="domain" description="S1 motif" evidence="6">
    <location>
        <begin position="36"/>
        <end position="108"/>
    </location>
</feature>
<gene>
    <name evidence="7" type="primary">rng</name>
    <name evidence="7" type="ORF">BN983_02769</name>
</gene>
<dbReference type="InterPro" id="IPR003029">
    <property type="entry name" value="S1_domain"/>
</dbReference>
<dbReference type="InterPro" id="IPR012340">
    <property type="entry name" value="NA-bd_OB-fold"/>
</dbReference>
<name>A0A024P6H6_9BACI</name>
<dbReference type="InterPro" id="IPR019307">
    <property type="entry name" value="RNA-bd_AU-1/RNase_E/G"/>
</dbReference>
<keyword evidence="4" id="KW-0460">Magnesium</keyword>
<evidence type="ECO:0000256" key="2">
    <source>
        <dbReference type="ARBA" id="ARBA00022723"/>
    </source>
</evidence>
<dbReference type="RefSeq" id="WP_035509359.1">
    <property type="nucleotide sequence ID" value="NZ_CCDH010000001.1"/>
</dbReference>
<dbReference type="EMBL" id="CCDI010000003">
    <property type="protein sequence ID" value="CDQ24485.1"/>
    <property type="molecule type" value="Genomic_DNA"/>
</dbReference>
<reference evidence="8" key="1">
    <citation type="submission" date="2014-03" db="EMBL/GenBank/DDBJ databases">
        <authorList>
            <person name="Urmite Genomes U."/>
        </authorList>
    </citation>
    <scope>NUCLEOTIDE SEQUENCE [LARGE SCALE GENOMIC DNA]</scope>
    <source>
        <strain evidence="8">HD-03</strain>
    </source>
</reference>
<dbReference type="GO" id="GO:0005737">
    <property type="term" value="C:cytoplasm"/>
    <property type="evidence" value="ECO:0007669"/>
    <property type="project" value="TreeGrafter"/>
</dbReference>
<dbReference type="AlphaFoldDB" id="A0A024P6H6"/>
<evidence type="ECO:0000256" key="3">
    <source>
        <dbReference type="ARBA" id="ARBA00022801"/>
    </source>
</evidence>
<dbReference type="Gene3D" id="2.40.50.140">
    <property type="entry name" value="Nucleic acid-binding proteins"/>
    <property type="match status" value="1"/>
</dbReference>
<dbReference type="SMART" id="SM00316">
    <property type="entry name" value="S1"/>
    <property type="match status" value="1"/>
</dbReference>
<dbReference type="InterPro" id="IPR004659">
    <property type="entry name" value="RNase_E/G"/>
</dbReference>
<protein>
    <submittedName>
        <fullName evidence="7">Ribonuclease G</fullName>
    </submittedName>
</protein>
<dbReference type="GO" id="GO:0004540">
    <property type="term" value="F:RNA nuclease activity"/>
    <property type="evidence" value="ECO:0007669"/>
    <property type="project" value="InterPro"/>
</dbReference>
<dbReference type="PANTHER" id="PTHR30001:SF0">
    <property type="entry name" value="RIBONUCLEASE G"/>
    <property type="match status" value="1"/>
</dbReference>
<dbReference type="PANTHER" id="PTHR30001">
    <property type="entry name" value="RIBONUCLEASE"/>
    <property type="match status" value="1"/>
</dbReference>
<evidence type="ECO:0000256" key="4">
    <source>
        <dbReference type="ARBA" id="ARBA00022842"/>
    </source>
</evidence>
<dbReference type="GO" id="GO:0006364">
    <property type="term" value="P:rRNA processing"/>
    <property type="evidence" value="ECO:0007669"/>
    <property type="project" value="TreeGrafter"/>
</dbReference>
<organism evidence="7 8">
    <name type="scientific">Halobacillus karajensis</name>
    <dbReference type="NCBI Taxonomy" id="195088"/>
    <lineage>
        <taxon>Bacteria</taxon>
        <taxon>Bacillati</taxon>
        <taxon>Bacillota</taxon>
        <taxon>Bacilli</taxon>
        <taxon>Bacillales</taxon>
        <taxon>Bacillaceae</taxon>
        <taxon>Halobacillus</taxon>
    </lineage>
</organism>
<comment type="cofactor">
    <cofactor evidence="1">
        <name>Mg(2+)</name>
        <dbReference type="ChEBI" id="CHEBI:18420"/>
    </cofactor>
</comment>
<keyword evidence="2" id="KW-0479">Metal-binding</keyword>
<accession>A0A024P6H6</accession>
<keyword evidence="3" id="KW-0378">Hydrolase</keyword>
<proteinExistence type="predicted"/>
<dbReference type="GO" id="GO:0003723">
    <property type="term" value="F:RNA binding"/>
    <property type="evidence" value="ECO:0007669"/>
    <property type="project" value="UniProtKB-KW"/>
</dbReference>
<dbReference type="GO" id="GO:0046872">
    <property type="term" value="F:metal ion binding"/>
    <property type="evidence" value="ECO:0007669"/>
    <property type="project" value="UniProtKB-KW"/>
</dbReference>
<sequence length="474" mass="54172">MRKIHIHTKTTEKTGLVIENGEVHEYVFDRPGAKKLAGSIFLGRVEQLDHGLGAAFIDIGEKRNAFLRKESIPWCEGKINSAIKVGEKIVVQVTKEPLGDKGAQVTADITFPGLYTVFQPFGFGKLSISRKLNVEKGAELEILLQKELLEPEGGIVRTAAGYVDDDIIMEEFRLLRREWQQLEKKRNDKPSLLWKDRLLPDQLIRKFPVPSIQEIVMGDVMESNNLKEKFPSLASRIDWKKDIEQDFPVSVSHLQMQLADPVVHMENGVNLVIEETEAMTVIDVNSHKVKGKSFINSQALEVNLLAANEIQRQIRLRKLSGMILIDFISMKDERKEKKLLSEMRKLVKKDPVKTTVLGMTRLGLIEMTRRREGKSLPSLLTHSSVSFTLETMVYRLERELLTRRDAEAILIGVHPDLFNRKKQLLSVPISSKIPQELFVRQDVDISDYQIELEGSLDMIREAIQHRGYYVDNLF</sequence>
<evidence type="ECO:0000313" key="7">
    <source>
        <dbReference type="EMBL" id="CDQ24485.1"/>
    </source>
</evidence>
<evidence type="ECO:0000313" key="8">
    <source>
        <dbReference type="Proteomes" id="UP000028868"/>
    </source>
</evidence>
<evidence type="ECO:0000256" key="5">
    <source>
        <dbReference type="ARBA" id="ARBA00022884"/>
    </source>
</evidence>
<evidence type="ECO:0000259" key="6">
    <source>
        <dbReference type="SMART" id="SM00316"/>
    </source>
</evidence>
<keyword evidence="8" id="KW-1185">Reference proteome</keyword>
<dbReference type="Pfam" id="PF10150">
    <property type="entry name" value="RNase_E_G"/>
    <property type="match status" value="1"/>
</dbReference>
<dbReference type="GO" id="GO:0016787">
    <property type="term" value="F:hydrolase activity"/>
    <property type="evidence" value="ECO:0007669"/>
    <property type="project" value="UniProtKB-KW"/>
</dbReference>
<dbReference type="SUPFAM" id="SSF50249">
    <property type="entry name" value="Nucleic acid-binding proteins"/>
    <property type="match status" value="1"/>
</dbReference>
<comment type="caution">
    <text evidence="7">The sequence shown here is derived from an EMBL/GenBank/DDBJ whole genome shotgun (WGS) entry which is preliminary data.</text>
</comment>
<dbReference type="CDD" id="cd04453">
    <property type="entry name" value="S1_RNase_E"/>
    <property type="match status" value="1"/>
</dbReference>
<dbReference type="Proteomes" id="UP000028868">
    <property type="component" value="Unassembled WGS sequence"/>
</dbReference>
<keyword evidence="5" id="KW-0694">RNA-binding</keyword>
<reference evidence="7 8" key="2">
    <citation type="submission" date="2014-05" db="EMBL/GenBank/DDBJ databases">
        <title>Draft genome sequence of Halobacillus karajensis HK-03.</title>
        <authorList>
            <person name="Khelaifia S."/>
            <person name="Croce O."/>
            <person name="Lagier J.C."/>
            <person name="Raoult D."/>
        </authorList>
    </citation>
    <scope>NUCLEOTIDE SEQUENCE [LARGE SCALE GENOMIC DNA]</scope>
    <source>
        <strain evidence="7 8">HD-03</strain>
    </source>
</reference>